<dbReference type="EMBL" id="BPVZ01000041">
    <property type="protein sequence ID" value="GKV14752.1"/>
    <property type="molecule type" value="Genomic_DNA"/>
</dbReference>
<feature type="region of interest" description="Disordered" evidence="1">
    <location>
        <begin position="1"/>
        <end position="38"/>
    </location>
</feature>
<evidence type="ECO:0000313" key="2">
    <source>
        <dbReference type="EMBL" id="GKV14752.1"/>
    </source>
</evidence>
<gene>
    <name evidence="2" type="ORF">SLEP1_g25575</name>
</gene>
<organism evidence="2 3">
    <name type="scientific">Rubroshorea leprosula</name>
    <dbReference type="NCBI Taxonomy" id="152421"/>
    <lineage>
        <taxon>Eukaryota</taxon>
        <taxon>Viridiplantae</taxon>
        <taxon>Streptophyta</taxon>
        <taxon>Embryophyta</taxon>
        <taxon>Tracheophyta</taxon>
        <taxon>Spermatophyta</taxon>
        <taxon>Magnoliopsida</taxon>
        <taxon>eudicotyledons</taxon>
        <taxon>Gunneridae</taxon>
        <taxon>Pentapetalae</taxon>
        <taxon>rosids</taxon>
        <taxon>malvids</taxon>
        <taxon>Malvales</taxon>
        <taxon>Dipterocarpaceae</taxon>
        <taxon>Rubroshorea</taxon>
    </lineage>
</organism>
<evidence type="ECO:0000256" key="1">
    <source>
        <dbReference type="SAM" id="MobiDB-lite"/>
    </source>
</evidence>
<proteinExistence type="predicted"/>
<protein>
    <submittedName>
        <fullName evidence="2">Uncharacterized protein</fullName>
    </submittedName>
</protein>
<evidence type="ECO:0000313" key="3">
    <source>
        <dbReference type="Proteomes" id="UP001054252"/>
    </source>
</evidence>
<accession>A0AAV5JTV3</accession>
<reference evidence="2 3" key="1">
    <citation type="journal article" date="2021" name="Commun. Biol.">
        <title>The genome of Shorea leprosula (Dipterocarpaceae) highlights the ecological relevance of drought in aseasonal tropical rainforests.</title>
        <authorList>
            <person name="Ng K.K.S."/>
            <person name="Kobayashi M.J."/>
            <person name="Fawcett J.A."/>
            <person name="Hatakeyama M."/>
            <person name="Paape T."/>
            <person name="Ng C.H."/>
            <person name="Ang C.C."/>
            <person name="Tnah L.H."/>
            <person name="Lee C.T."/>
            <person name="Nishiyama T."/>
            <person name="Sese J."/>
            <person name="O'Brien M.J."/>
            <person name="Copetti D."/>
            <person name="Mohd Noor M.I."/>
            <person name="Ong R.C."/>
            <person name="Putra M."/>
            <person name="Sireger I.Z."/>
            <person name="Indrioko S."/>
            <person name="Kosugi Y."/>
            <person name="Izuno A."/>
            <person name="Isagi Y."/>
            <person name="Lee S.L."/>
            <person name="Shimizu K.K."/>
        </authorList>
    </citation>
    <scope>NUCLEOTIDE SEQUENCE [LARGE SCALE GENOMIC DNA]</scope>
    <source>
        <tissue evidence="2">Leaf</tissue>
    </source>
</reference>
<keyword evidence="3" id="KW-1185">Reference proteome</keyword>
<dbReference type="Proteomes" id="UP001054252">
    <property type="component" value="Unassembled WGS sequence"/>
</dbReference>
<dbReference type="AlphaFoldDB" id="A0AAV5JTV3"/>
<sequence>MQTKKRVSGRNASRGPSSPFTSRSQKKISENAQVSKKKMKELITSSARKQRAAEDVLVDCKVNCLSMNFWEPSSGFHQPRVGFGGTQHWVPANLDPGFGGTQLWVRWNPVLGSTEPRSRFVGTQLWVPSNPALGSLEPRAGFPRWVPSNPRLDGALDQTESSRLDGQTTREVLKSNSEEKILALDASAVNPYCNADSDGVTLSFEVSAKYLAMKNSKLECVDEHSQDPMSTDVRAEDE</sequence>
<comment type="caution">
    <text evidence="2">The sequence shown here is derived from an EMBL/GenBank/DDBJ whole genome shotgun (WGS) entry which is preliminary data.</text>
</comment>
<name>A0AAV5JTV3_9ROSI</name>
<feature type="compositionally biased region" description="Polar residues" evidence="1">
    <location>
        <begin position="10"/>
        <end position="23"/>
    </location>
</feature>